<protein>
    <recommendedName>
        <fullName evidence="4">DUF2306 domain-containing protein</fullName>
    </recommendedName>
</protein>
<feature type="transmembrane region" description="Helical" evidence="1">
    <location>
        <begin position="47"/>
        <end position="68"/>
    </location>
</feature>
<keyword evidence="1" id="KW-0812">Transmembrane</keyword>
<accession>A0A2A4X607</accession>
<dbReference type="AlphaFoldDB" id="A0A2A4X607"/>
<keyword evidence="1" id="KW-1133">Transmembrane helix</keyword>
<comment type="caution">
    <text evidence="2">The sequence shown here is derived from an EMBL/GenBank/DDBJ whole genome shotgun (WGS) entry which is preliminary data.</text>
</comment>
<gene>
    <name evidence="2" type="ORF">COB20_07455</name>
</gene>
<proteinExistence type="predicted"/>
<dbReference type="EMBL" id="NVUL01000043">
    <property type="protein sequence ID" value="PCI77741.1"/>
    <property type="molecule type" value="Genomic_DNA"/>
</dbReference>
<sequence length="182" mass="20259">MSVGGVVTGLIRENIGGVLVAVLACYSVTTAWMTLRREEGKIGLFEYGALVFVLVFVAITLAIGLSVASGNMVLKDGTPASVFFFTIVALIFASGDIRLILRKGIYGMQRLARHIWRMCFTFFFGALSFFLGQQQVFPDWIVETPVLYVPEIVIVLFAAFWLRKVLSSKGSWQYAAQYHEQN</sequence>
<feature type="transmembrane region" description="Helical" evidence="1">
    <location>
        <begin position="15"/>
        <end position="35"/>
    </location>
</feature>
<evidence type="ECO:0000256" key="1">
    <source>
        <dbReference type="SAM" id="Phobius"/>
    </source>
</evidence>
<dbReference type="Proteomes" id="UP000218767">
    <property type="component" value="Unassembled WGS sequence"/>
</dbReference>
<feature type="transmembrane region" description="Helical" evidence="1">
    <location>
        <begin position="145"/>
        <end position="162"/>
    </location>
</feature>
<reference evidence="3" key="1">
    <citation type="submission" date="2017-08" db="EMBL/GenBank/DDBJ databases">
        <title>A dynamic microbial community with high functional redundancy inhabits the cold, oxic subseafloor aquifer.</title>
        <authorList>
            <person name="Tully B.J."/>
            <person name="Wheat C.G."/>
            <person name="Glazer B.T."/>
            <person name="Huber J.A."/>
        </authorList>
    </citation>
    <scope>NUCLEOTIDE SEQUENCE [LARGE SCALE GENOMIC DNA]</scope>
</reference>
<evidence type="ECO:0000313" key="3">
    <source>
        <dbReference type="Proteomes" id="UP000218767"/>
    </source>
</evidence>
<organism evidence="2 3">
    <name type="scientific">SAR86 cluster bacterium</name>
    <dbReference type="NCBI Taxonomy" id="2030880"/>
    <lineage>
        <taxon>Bacteria</taxon>
        <taxon>Pseudomonadati</taxon>
        <taxon>Pseudomonadota</taxon>
        <taxon>Gammaproteobacteria</taxon>
        <taxon>SAR86 cluster</taxon>
    </lineage>
</organism>
<evidence type="ECO:0000313" key="2">
    <source>
        <dbReference type="EMBL" id="PCI77741.1"/>
    </source>
</evidence>
<feature type="transmembrane region" description="Helical" evidence="1">
    <location>
        <begin position="115"/>
        <end position="133"/>
    </location>
</feature>
<name>A0A2A4X607_9GAMM</name>
<feature type="transmembrane region" description="Helical" evidence="1">
    <location>
        <begin position="80"/>
        <end position="101"/>
    </location>
</feature>
<keyword evidence="1" id="KW-0472">Membrane</keyword>
<evidence type="ECO:0008006" key="4">
    <source>
        <dbReference type="Google" id="ProtNLM"/>
    </source>
</evidence>